<protein>
    <recommendedName>
        <fullName evidence="4">C-type lectin domain-containing protein</fullName>
    </recommendedName>
</protein>
<dbReference type="AlphaFoldDB" id="A0AAV3RAM5"/>
<proteinExistence type="predicted"/>
<evidence type="ECO:0000256" key="1">
    <source>
        <dbReference type="SAM" id="MobiDB-lite"/>
    </source>
</evidence>
<evidence type="ECO:0000313" key="3">
    <source>
        <dbReference type="Proteomes" id="UP001454036"/>
    </source>
</evidence>
<sequence length="380" mass="43311">MPTNIRPTATDSWHPADDNQGSDDEDVVVVTSKRRTTIGNLKIDENRTRAGKKRIHKNIIFVPIDGMIRWRFMYNRRIDAEEMMSEVTNKNIDMDILEGTCVMKTIEIVGLYRTKPVKRVIYNLNDDDSNNGKVHKGEKGNMVVNEMIQGVTQNYTNITDNHDDTGQSKQNAHKVVKDTVAENTIEPDCTSECDHSYCRCMFTDMPILAKWKDADVSPIDSSMINDLLYPTTIKMDEAKAMCADDGRSHTHLLWMKQKLEKYNDIPDVIKLFYNNMSIIYISDNYVHCSYMNSIHIMHPYGETQVESPRSALGISNTKEKTVETFSTYVVDTTDVAKTNIVVEKNSVVAGKDVDAIKIVVDPSAPIKEIRYLLEEKPKEQ</sequence>
<keyword evidence="3" id="KW-1185">Reference proteome</keyword>
<evidence type="ECO:0008006" key="4">
    <source>
        <dbReference type="Google" id="ProtNLM"/>
    </source>
</evidence>
<comment type="caution">
    <text evidence="2">The sequence shown here is derived from an EMBL/GenBank/DDBJ whole genome shotgun (WGS) entry which is preliminary data.</text>
</comment>
<gene>
    <name evidence="2" type="ORF">LIER_26180</name>
</gene>
<accession>A0AAV3RAM5</accession>
<dbReference type="Proteomes" id="UP001454036">
    <property type="component" value="Unassembled WGS sequence"/>
</dbReference>
<dbReference type="EMBL" id="BAABME010008074">
    <property type="protein sequence ID" value="GAA0172333.1"/>
    <property type="molecule type" value="Genomic_DNA"/>
</dbReference>
<organism evidence="2 3">
    <name type="scientific">Lithospermum erythrorhizon</name>
    <name type="common">Purple gromwell</name>
    <name type="synonym">Lithospermum officinale var. erythrorhizon</name>
    <dbReference type="NCBI Taxonomy" id="34254"/>
    <lineage>
        <taxon>Eukaryota</taxon>
        <taxon>Viridiplantae</taxon>
        <taxon>Streptophyta</taxon>
        <taxon>Embryophyta</taxon>
        <taxon>Tracheophyta</taxon>
        <taxon>Spermatophyta</taxon>
        <taxon>Magnoliopsida</taxon>
        <taxon>eudicotyledons</taxon>
        <taxon>Gunneridae</taxon>
        <taxon>Pentapetalae</taxon>
        <taxon>asterids</taxon>
        <taxon>lamiids</taxon>
        <taxon>Boraginales</taxon>
        <taxon>Boraginaceae</taxon>
        <taxon>Boraginoideae</taxon>
        <taxon>Lithospermeae</taxon>
        <taxon>Lithospermum</taxon>
    </lineage>
</organism>
<feature type="compositionally biased region" description="Polar residues" evidence="1">
    <location>
        <begin position="1"/>
        <end position="11"/>
    </location>
</feature>
<feature type="region of interest" description="Disordered" evidence="1">
    <location>
        <begin position="1"/>
        <end position="25"/>
    </location>
</feature>
<name>A0AAV3RAM5_LITER</name>
<reference evidence="2 3" key="1">
    <citation type="submission" date="2024-01" db="EMBL/GenBank/DDBJ databases">
        <title>The complete chloroplast genome sequence of Lithospermum erythrorhizon: insights into the phylogenetic relationship among Boraginaceae species and the maternal lineages of purple gromwells.</title>
        <authorList>
            <person name="Okada T."/>
            <person name="Watanabe K."/>
        </authorList>
    </citation>
    <scope>NUCLEOTIDE SEQUENCE [LARGE SCALE GENOMIC DNA]</scope>
</reference>
<evidence type="ECO:0000313" key="2">
    <source>
        <dbReference type="EMBL" id="GAA0172333.1"/>
    </source>
</evidence>